<keyword evidence="1" id="KW-1133">Transmembrane helix</keyword>
<comment type="caution">
    <text evidence="3">The sequence shown here is derived from an EMBL/GenBank/DDBJ whole genome shotgun (WGS) entry which is preliminary data.</text>
</comment>
<protein>
    <submittedName>
        <fullName evidence="3">Uncharacterized protein</fullName>
    </submittedName>
</protein>
<keyword evidence="1" id="KW-0812">Transmembrane</keyword>
<evidence type="ECO:0000313" key="3">
    <source>
        <dbReference type="EMBL" id="RFA97651.1"/>
    </source>
</evidence>
<dbReference type="EMBL" id="NMUE01000022">
    <property type="protein sequence ID" value="RFA95461.1"/>
    <property type="molecule type" value="Genomic_DNA"/>
</dbReference>
<dbReference type="AlphaFoldDB" id="A0A371R275"/>
<dbReference type="OrthoDB" id="383857at2157"/>
<dbReference type="Proteomes" id="UP000256877">
    <property type="component" value="Unassembled WGS sequence"/>
</dbReference>
<keyword evidence="1" id="KW-0472">Membrane</keyword>
<feature type="transmembrane region" description="Helical" evidence="1">
    <location>
        <begin position="48"/>
        <end position="70"/>
    </location>
</feature>
<evidence type="ECO:0000256" key="1">
    <source>
        <dbReference type="SAM" id="Phobius"/>
    </source>
</evidence>
<accession>A0A371R275</accession>
<dbReference type="EMBL" id="NMUF01000023">
    <property type="protein sequence ID" value="RFA97651.1"/>
    <property type="molecule type" value="Genomic_DNA"/>
</dbReference>
<feature type="transmembrane region" description="Helical" evidence="1">
    <location>
        <begin position="112"/>
        <end position="136"/>
    </location>
</feature>
<reference evidence="4 5" key="1">
    <citation type="submission" date="2017-07" db="EMBL/GenBank/DDBJ databases">
        <title>Draft genome sequence of aerobic hyperthermophilic archaea, Pyrobaculum aerophilum YKB31 and YKB32.</title>
        <authorList>
            <person name="Mochizuki T."/>
            <person name="Berliner A.J."/>
            <person name="Yoshida-Takashima Y."/>
            <person name="Takaki Y."/>
            <person name="Nunoura T."/>
            <person name="Takai K."/>
        </authorList>
    </citation>
    <scope>NUCLEOTIDE SEQUENCE [LARGE SCALE GENOMIC DNA]</scope>
    <source>
        <strain evidence="2 5">YKB31</strain>
        <strain evidence="3 4">YKB32</strain>
    </source>
</reference>
<name>A0A371R275_9CREN</name>
<dbReference type="Proteomes" id="UP000257123">
    <property type="component" value="Unassembled WGS sequence"/>
</dbReference>
<evidence type="ECO:0000313" key="2">
    <source>
        <dbReference type="EMBL" id="RFA95461.1"/>
    </source>
</evidence>
<sequence length="191" mass="21265">MPTVRDVKKQLYGGTVSLPIFRAVASTLLLYLINLPLYLYSPLFYPPLFSLGAASYHVAFFGLYTLWGWVFLASSLLISALVGPALGALLAYIGGFFLALALGNGTRRLLSLLLYLVLYVLLTNVLVLVSLFMPYLVEREDVPDPAHAPLYFFYYWALHWVFGRLIKPGLISAARLRVMAIALLRGFGRGK</sequence>
<evidence type="ECO:0000313" key="4">
    <source>
        <dbReference type="Proteomes" id="UP000256877"/>
    </source>
</evidence>
<feature type="transmembrane region" description="Helical" evidence="1">
    <location>
        <begin position="76"/>
        <end position="100"/>
    </location>
</feature>
<feature type="transmembrane region" description="Helical" evidence="1">
    <location>
        <begin position="148"/>
        <end position="166"/>
    </location>
</feature>
<evidence type="ECO:0000313" key="5">
    <source>
        <dbReference type="Proteomes" id="UP000257123"/>
    </source>
</evidence>
<organism evidence="3 4">
    <name type="scientific">Pyrobaculum aerophilum</name>
    <dbReference type="NCBI Taxonomy" id="13773"/>
    <lineage>
        <taxon>Archaea</taxon>
        <taxon>Thermoproteota</taxon>
        <taxon>Thermoprotei</taxon>
        <taxon>Thermoproteales</taxon>
        <taxon>Thermoproteaceae</taxon>
        <taxon>Pyrobaculum</taxon>
    </lineage>
</organism>
<gene>
    <name evidence="2" type="ORF">CGL51_07595</name>
    <name evidence="3" type="ORF">CGL52_08605</name>
</gene>
<feature type="transmembrane region" description="Helical" evidence="1">
    <location>
        <begin position="20"/>
        <end position="41"/>
    </location>
</feature>
<proteinExistence type="predicted"/>